<dbReference type="PANTHER" id="PTHR45978">
    <property type="entry name" value="SPX DOMAIN-CONTAINING PROTEIN 3"/>
    <property type="match status" value="1"/>
</dbReference>
<dbReference type="PROSITE" id="PS51382">
    <property type="entry name" value="SPX"/>
    <property type="match status" value="1"/>
</dbReference>
<comment type="caution">
    <text evidence="3">The sequence shown here is derived from an EMBL/GenBank/DDBJ whole genome shotgun (WGS) entry which is preliminary data.</text>
</comment>
<accession>A0AAD9IET2</accession>
<dbReference type="GO" id="GO:0016036">
    <property type="term" value="P:cellular response to phosphate starvation"/>
    <property type="evidence" value="ECO:0007669"/>
    <property type="project" value="InterPro"/>
</dbReference>
<keyword evidence="4" id="KW-1185">Reference proteome</keyword>
<reference evidence="3" key="1">
    <citation type="submission" date="2021-01" db="EMBL/GenBank/DDBJ databases">
        <authorList>
            <person name="Eckstrom K.M.E."/>
        </authorList>
    </citation>
    <scope>NUCLEOTIDE SEQUENCE</scope>
    <source>
        <strain evidence="3">UVCC 0001</strain>
    </source>
</reference>
<feature type="domain" description="SPX" evidence="2">
    <location>
        <begin position="1"/>
        <end position="191"/>
    </location>
</feature>
<dbReference type="Proteomes" id="UP001255856">
    <property type="component" value="Unassembled WGS sequence"/>
</dbReference>
<gene>
    <name evidence="3" type="ORF">QBZ16_005095</name>
</gene>
<feature type="compositionally biased region" description="Basic and acidic residues" evidence="1">
    <location>
        <begin position="242"/>
        <end position="253"/>
    </location>
</feature>
<name>A0AAD9IET2_PROWI</name>
<dbReference type="InterPro" id="IPR031142">
    <property type="entry name" value="SPX_prot"/>
</dbReference>
<sequence length="324" mass="34135">MKFATVLRNSADELPDAAELFTLYKHLKKSLKRIPCGEGFQDDTSLVGELASGVGEAGSGDDELTGLGQPSSGPEVEVASREAALPAAERASLDESEQAFVAELTQDVDQLNEQYMEKEELNVIRFDALKNELQGATAPGKLLSVHRALVDFHGELLLVLHWSVLAYTGLVKILKKHHKRTGVLLRAPHLTNMLGQPFCSVEVTVGMIREVEGLVRSLASQLGAGASQQISGPARASLAAGRAEERAAPHPEEAGPAAAEGDSSVLRRTRAALGLWRQLQLTASTPSTVLPGDCPGQSGATTQVGSVGFTVSAPQNALTDSSSG</sequence>
<protein>
    <recommendedName>
        <fullName evidence="2">SPX domain-containing protein</fullName>
    </recommendedName>
</protein>
<dbReference type="EMBL" id="JASFZW010000008">
    <property type="protein sequence ID" value="KAK2076868.1"/>
    <property type="molecule type" value="Genomic_DNA"/>
</dbReference>
<dbReference type="PANTHER" id="PTHR45978:SF7">
    <property type="entry name" value="SPX DOMAIN-CONTAINING PROTEIN 4"/>
    <property type="match status" value="1"/>
</dbReference>
<dbReference type="AlphaFoldDB" id="A0AAD9IET2"/>
<proteinExistence type="predicted"/>
<evidence type="ECO:0000313" key="4">
    <source>
        <dbReference type="Proteomes" id="UP001255856"/>
    </source>
</evidence>
<evidence type="ECO:0000256" key="1">
    <source>
        <dbReference type="SAM" id="MobiDB-lite"/>
    </source>
</evidence>
<evidence type="ECO:0000259" key="2">
    <source>
        <dbReference type="PROSITE" id="PS51382"/>
    </source>
</evidence>
<dbReference type="InterPro" id="IPR004331">
    <property type="entry name" value="SPX_dom"/>
</dbReference>
<evidence type="ECO:0000313" key="3">
    <source>
        <dbReference type="EMBL" id="KAK2076868.1"/>
    </source>
</evidence>
<feature type="region of interest" description="Disordered" evidence="1">
    <location>
        <begin position="51"/>
        <end position="81"/>
    </location>
</feature>
<organism evidence="3 4">
    <name type="scientific">Prototheca wickerhamii</name>
    <dbReference type="NCBI Taxonomy" id="3111"/>
    <lineage>
        <taxon>Eukaryota</taxon>
        <taxon>Viridiplantae</taxon>
        <taxon>Chlorophyta</taxon>
        <taxon>core chlorophytes</taxon>
        <taxon>Trebouxiophyceae</taxon>
        <taxon>Chlorellales</taxon>
        <taxon>Chlorellaceae</taxon>
        <taxon>Prototheca</taxon>
    </lineage>
</organism>
<feature type="region of interest" description="Disordered" evidence="1">
    <location>
        <begin position="233"/>
        <end position="263"/>
    </location>
</feature>